<organism evidence="1 2">
    <name type="scientific">Kribbibacterium absianum</name>
    <dbReference type="NCBI Taxonomy" id="3044210"/>
    <lineage>
        <taxon>Bacteria</taxon>
        <taxon>Bacillati</taxon>
        <taxon>Actinomycetota</taxon>
        <taxon>Coriobacteriia</taxon>
        <taxon>Coriobacteriales</taxon>
        <taxon>Kribbibacteriaceae</taxon>
        <taxon>Kribbibacterium</taxon>
    </lineage>
</organism>
<keyword evidence="2" id="KW-1185">Reference proteome</keyword>
<comment type="caution">
    <text evidence="1">The sequence shown here is derived from an EMBL/GenBank/DDBJ whole genome shotgun (WGS) entry which is preliminary data.</text>
</comment>
<evidence type="ECO:0000313" key="2">
    <source>
        <dbReference type="Proteomes" id="UP001431693"/>
    </source>
</evidence>
<dbReference type="EMBL" id="JASJEX010000001">
    <property type="protein sequence ID" value="MDJ1128873.1"/>
    <property type="molecule type" value="Genomic_DNA"/>
</dbReference>
<evidence type="ECO:0000313" key="1">
    <source>
        <dbReference type="EMBL" id="MDJ1128873.1"/>
    </source>
</evidence>
<protein>
    <submittedName>
        <fullName evidence="1">Uncharacterized protein</fullName>
    </submittedName>
</protein>
<dbReference type="RefSeq" id="WP_283722715.1">
    <property type="nucleotide sequence ID" value="NZ_JASJEX010000001.1"/>
</dbReference>
<sequence length="67" mass="7822">MPVVHLTGSELMNPARFRLNARNIAAQLGVRLRLEVPGWEERFCRLHAEVMNLEYVPPAVYDEEYRP</sequence>
<reference evidence="1" key="1">
    <citation type="submission" date="2023-05" db="EMBL/GenBank/DDBJ databases">
        <title>[olsenella] sp. nov., isolated from a pig farm feces dump.</title>
        <authorList>
            <person name="Chang Y.-H."/>
        </authorList>
    </citation>
    <scope>NUCLEOTIDE SEQUENCE</scope>
    <source>
        <strain evidence="1">YH-ols2217</strain>
    </source>
</reference>
<proteinExistence type="predicted"/>
<name>A0ABT6ZII9_9ACTN</name>
<accession>A0ABT6ZII9</accession>
<gene>
    <name evidence="1" type="ORF">QJ043_02095</name>
</gene>
<dbReference type="Proteomes" id="UP001431693">
    <property type="component" value="Unassembled WGS sequence"/>
</dbReference>